<gene>
    <name evidence="1" type="ORF">EV702DRAFT_968211</name>
</gene>
<proteinExistence type="predicted"/>
<evidence type="ECO:0000313" key="1">
    <source>
        <dbReference type="EMBL" id="KAG1778237.1"/>
    </source>
</evidence>
<organism evidence="1 2">
    <name type="scientific">Suillus placidus</name>
    <dbReference type="NCBI Taxonomy" id="48579"/>
    <lineage>
        <taxon>Eukaryota</taxon>
        <taxon>Fungi</taxon>
        <taxon>Dikarya</taxon>
        <taxon>Basidiomycota</taxon>
        <taxon>Agaricomycotina</taxon>
        <taxon>Agaricomycetes</taxon>
        <taxon>Agaricomycetidae</taxon>
        <taxon>Boletales</taxon>
        <taxon>Suillineae</taxon>
        <taxon>Suillaceae</taxon>
        <taxon>Suillus</taxon>
    </lineage>
</organism>
<dbReference type="OrthoDB" id="2720314at2759"/>
<keyword evidence="2" id="KW-1185">Reference proteome</keyword>
<dbReference type="Proteomes" id="UP000714275">
    <property type="component" value="Unassembled WGS sequence"/>
</dbReference>
<reference evidence="1" key="1">
    <citation type="journal article" date="2020" name="New Phytol.">
        <title>Comparative genomics reveals dynamic genome evolution in host specialist ectomycorrhizal fungi.</title>
        <authorList>
            <person name="Lofgren L.A."/>
            <person name="Nguyen N.H."/>
            <person name="Vilgalys R."/>
            <person name="Ruytinx J."/>
            <person name="Liao H.L."/>
            <person name="Branco S."/>
            <person name="Kuo A."/>
            <person name="LaButti K."/>
            <person name="Lipzen A."/>
            <person name="Andreopoulos W."/>
            <person name="Pangilinan J."/>
            <person name="Riley R."/>
            <person name="Hundley H."/>
            <person name="Na H."/>
            <person name="Barry K."/>
            <person name="Grigoriev I.V."/>
            <person name="Stajich J.E."/>
            <person name="Kennedy P.G."/>
        </authorList>
    </citation>
    <scope>NUCLEOTIDE SEQUENCE</scope>
    <source>
        <strain evidence="1">DOB743</strain>
    </source>
</reference>
<evidence type="ECO:0000313" key="2">
    <source>
        <dbReference type="Proteomes" id="UP000714275"/>
    </source>
</evidence>
<protein>
    <submittedName>
        <fullName evidence="1">Uncharacterized protein</fullName>
    </submittedName>
</protein>
<dbReference type="AlphaFoldDB" id="A0A9P6ZWY3"/>
<accession>A0A9P6ZWY3</accession>
<dbReference type="EMBL" id="JABBWD010000016">
    <property type="protein sequence ID" value="KAG1778237.1"/>
    <property type="molecule type" value="Genomic_DNA"/>
</dbReference>
<name>A0A9P6ZWY3_9AGAM</name>
<comment type="caution">
    <text evidence="1">The sequence shown here is derived from an EMBL/GenBank/DDBJ whole genome shotgun (WGS) entry which is preliminary data.</text>
</comment>
<sequence>MPPSKKRKLSGLSGFELRQAYDSLIKLKQTASEEEGPDEEGFEEQFDTLISLLESKLEGPKFFTFSSMNATNLTEFKIMFTGHLRLKPNLNELVAATTSLGQNELWSSTNLYRQLLLLESLVPKTTEATARAWIDTFFFRASAMLPSNKAMVLNMEHVVPATTISPWSLRTIGGFIDYTAIVADECDAPLFLTSPRLEYLRTLPMPSSFFVKEAKIYNLSDHIAQAVCEMYACEKYLQEKLIRGALTNGREWIFIFIKFNDNYDGASYQQSGKVYFDTLRGPDGRLVIPGPWPDLITAILSNWIQNSFVDLKSDDWFEVVPRRG</sequence>